<dbReference type="PANTHER" id="PTHR43201">
    <property type="entry name" value="ACYL-COA SYNTHETASE"/>
    <property type="match status" value="1"/>
</dbReference>
<keyword evidence="2" id="KW-0436">Ligase</keyword>
<dbReference type="CDD" id="cd04433">
    <property type="entry name" value="AFD_class_I"/>
    <property type="match status" value="1"/>
</dbReference>
<feature type="domain" description="AMP-binding enzyme C-terminal" evidence="4">
    <location>
        <begin position="414"/>
        <end position="486"/>
    </location>
</feature>
<dbReference type="InterPro" id="IPR042099">
    <property type="entry name" value="ANL_N_sf"/>
</dbReference>
<proteinExistence type="inferred from homology"/>
<dbReference type="OrthoDB" id="9762242at2"/>
<evidence type="ECO:0000259" key="3">
    <source>
        <dbReference type="Pfam" id="PF00501"/>
    </source>
</evidence>
<dbReference type="Pfam" id="PF00501">
    <property type="entry name" value="AMP-binding"/>
    <property type="match status" value="1"/>
</dbReference>
<dbReference type="GO" id="GO:0006631">
    <property type="term" value="P:fatty acid metabolic process"/>
    <property type="evidence" value="ECO:0007669"/>
    <property type="project" value="TreeGrafter"/>
</dbReference>
<evidence type="ECO:0000313" key="6">
    <source>
        <dbReference type="Proteomes" id="UP000094068"/>
    </source>
</evidence>
<comment type="caution">
    <text evidence="5">The sequence shown here is derived from an EMBL/GenBank/DDBJ whole genome shotgun (WGS) entry which is preliminary data.</text>
</comment>
<dbReference type="GO" id="GO:0031956">
    <property type="term" value="F:medium-chain fatty acid-CoA ligase activity"/>
    <property type="evidence" value="ECO:0007669"/>
    <property type="project" value="TreeGrafter"/>
</dbReference>
<dbReference type="Pfam" id="PF13193">
    <property type="entry name" value="AMP-binding_C"/>
    <property type="match status" value="1"/>
</dbReference>
<dbReference type="AlphaFoldDB" id="A0A1E5GCD8"/>
<dbReference type="Proteomes" id="UP000094068">
    <property type="component" value="Unassembled WGS sequence"/>
</dbReference>
<evidence type="ECO:0008006" key="7">
    <source>
        <dbReference type="Google" id="ProtNLM"/>
    </source>
</evidence>
<evidence type="ECO:0000313" key="5">
    <source>
        <dbReference type="EMBL" id="OEG10339.1"/>
    </source>
</evidence>
<dbReference type="Gene3D" id="3.30.300.30">
    <property type="match status" value="1"/>
</dbReference>
<dbReference type="EMBL" id="MIJZ01000015">
    <property type="protein sequence ID" value="OEG10339.1"/>
    <property type="molecule type" value="Genomic_DNA"/>
</dbReference>
<dbReference type="InterPro" id="IPR000873">
    <property type="entry name" value="AMP-dep_synth/lig_dom"/>
</dbReference>
<dbReference type="PANTHER" id="PTHR43201:SF5">
    <property type="entry name" value="MEDIUM-CHAIN ACYL-COA LIGASE ACSF2, MITOCHONDRIAL"/>
    <property type="match status" value="1"/>
</dbReference>
<keyword evidence="6" id="KW-1185">Reference proteome</keyword>
<evidence type="ECO:0000256" key="1">
    <source>
        <dbReference type="ARBA" id="ARBA00006432"/>
    </source>
</evidence>
<organism evidence="5 6">
    <name type="scientific">Enterococcus ureasiticus</name>
    <dbReference type="NCBI Taxonomy" id="903984"/>
    <lineage>
        <taxon>Bacteria</taxon>
        <taxon>Bacillati</taxon>
        <taxon>Bacillota</taxon>
        <taxon>Bacilli</taxon>
        <taxon>Lactobacillales</taxon>
        <taxon>Enterococcaceae</taxon>
        <taxon>Enterococcus</taxon>
    </lineage>
</organism>
<gene>
    <name evidence="5" type="ORF">BCR21_13400</name>
</gene>
<accession>A0A1E5GCD8</accession>
<dbReference type="PROSITE" id="PS00455">
    <property type="entry name" value="AMP_BINDING"/>
    <property type="match status" value="1"/>
</dbReference>
<dbReference type="STRING" id="903984.BCR21_13400"/>
<dbReference type="Gene3D" id="3.40.50.12780">
    <property type="entry name" value="N-terminal domain of ligase-like"/>
    <property type="match status" value="1"/>
</dbReference>
<evidence type="ECO:0000256" key="2">
    <source>
        <dbReference type="ARBA" id="ARBA00022598"/>
    </source>
</evidence>
<reference evidence="6" key="1">
    <citation type="submission" date="2016-09" db="EMBL/GenBank/DDBJ databases">
        <authorList>
            <person name="Gulvik C.A."/>
        </authorList>
    </citation>
    <scope>NUCLEOTIDE SEQUENCE [LARGE SCALE GENOMIC DNA]</scope>
    <source>
        <strain evidence="6">DSM 23328</strain>
    </source>
</reference>
<dbReference type="SUPFAM" id="SSF56801">
    <property type="entry name" value="Acetyl-CoA synthetase-like"/>
    <property type="match status" value="1"/>
</dbReference>
<dbReference type="InterPro" id="IPR045851">
    <property type="entry name" value="AMP-bd_C_sf"/>
</dbReference>
<dbReference type="RefSeq" id="WP_069647029.1">
    <property type="nucleotide sequence ID" value="NZ_MIJZ01000015.1"/>
</dbReference>
<comment type="similarity">
    <text evidence="1">Belongs to the ATP-dependent AMP-binding enzyme family.</text>
</comment>
<dbReference type="InterPro" id="IPR020845">
    <property type="entry name" value="AMP-binding_CS"/>
</dbReference>
<evidence type="ECO:0000259" key="4">
    <source>
        <dbReference type="Pfam" id="PF13193"/>
    </source>
</evidence>
<sequence>MDKIKNMLQERCDSTKILTKDSSGMITYAEAHNFAKKMATLINGCNVGKSALLLVKNSNNYVLGYFSLLYADKVIVPIYYESTPTEVESVLSYCESNFIVCDCSSEKFLRNILKDIQYSVTLLNIETTQIINLNSQLRNIVNSIQFEKQLEDVVLLLQTSGTTSSPKRVMLTNKNLISNVIMHTSSVNLCETDVSLIILPSCFGYVNTAQLLSTIYVGGTVVYYDGLLHLKRLINVINQHNITNFTCVPQIVKIFNELNTEKTSLLKSLRFVNFGGAALRKDDLNMLMSKLKGVQLIQTYGQTEASPRLTSHCFSKENPMSNNIGKPLDGVQMKVVDKDFKELPTREVGEIVTRGSNVMKGYFKDIDKTKAKIRNGWLHTEDLGYKTEEGDFFFLGRIKNIIICNGLNIFPEDIEDVIATFPGIKDCIVIGEEDASAGEVPVAKYSSVTEIDSQKLREYCYQFLSKYKIPRKFIRVKSVRKTYNGKKIRE</sequence>
<dbReference type="InterPro" id="IPR025110">
    <property type="entry name" value="AMP-bd_C"/>
</dbReference>
<name>A0A1E5GCD8_9ENTE</name>
<feature type="domain" description="AMP-dependent synthetase/ligase" evidence="3">
    <location>
        <begin position="14"/>
        <end position="363"/>
    </location>
</feature>
<protein>
    <recommendedName>
        <fullName evidence="7">Long-chain fatty acid--CoA ligase</fullName>
    </recommendedName>
</protein>